<dbReference type="GO" id="GO:0004449">
    <property type="term" value="F:isocitrate dehydrogenase (NAD+) activity"/>
    <property type="evidence" value="ECO:0007669"/>
    <property type="project" value="UniProtKB-EC"/>
</dbReference>
<dbReference type="RefSeq" id="XP_020072335.1">
    <property type="nucleotide sequence ID" value="XM_020214335.1"/>
</dbReference>
<keyword evidence="16" id="KW-1185">Reference proteome</keyword>
<dbReference type="Proteomes" id="UP000038830">
    <property type="component" value="Unassembled WGS sequence"/>
</dbReference>
<comment type="catalytic activity">
    <reaction evidence="1">
        <text>D-threo-isocitrate + NAD(+) = 2-oxoglutarate + CO2 + NADH</text>
        <dbReference type="Rhea" id="RHEA:23632"/>
        <dbReference type="ChEBI" id="CHEBI:15562"/>
        <dbReference type="ChEBI" id="CHEBI:16526"/>
        <dbReference type="ChEBI" id="CHEBI:16810"/>
        <dbReference type="ChEBI" id="CHEBI:57540"/>
        <dbReference type="ChEBI" id="CHEBI:57945"/>
        <dbReference type="EC" id="1.1.1.41"/>
    </reaction>
</comment>
<dbReference type="STRING" id="983966.A0A0H5CCU4"/>
<evidence type="ECO:0000256" key="2">
    <source>
        <dbReference type="ARBA" id="ARBA00004173"/>
    </source>
</evidence>
<dbReference type="GO" id="GO:0006099">
    <property type="term" value="P:tricarboxylic acid cycle"/>
    <property type="evidence" value="ECO:0007669"/>
    <property type="project" value="UniProtKB-KW"/>
</dbReference>
<dbReference type="AlphaFoldDB" id="A0A0H5CCU4"/>
<dbReference type="InterPro" id="IPR004434">
    <property type="entry name" value="Isocitrate_DH_NAD"/>
</dbReference>
<comment type="similarity">
    <text evidence="3">Belongs to the isocitrate and isopropylmalate dehydrogenases family.</text>
</comment>
<comment type="subcellular location">
    <subcellularLocation>
        <location evidence="2">Mitochondrion</location>
    </subcellularLocation>
</comment>
<accession>A0A0H5CCU4</accession>
<reference evidence="14 16" key="3">
    <citation type="journal article" date="2016" name="Proc. Natl. Acad. Sci. U.S.A.">
        <title>Comparative genomics of biotechnologically important yeasts.</title>
        <authorList>
            <person name="Riley R."/>
            <person name="Haridas S."/>
            <person name="Wolfe K.H."/>
            <person name="Lopes M.R."/>
            <person name="Hittinger C.T."/>
            <person name="Goeker M."/>
            <person name="Salamov A.A."/>
            <person name="Wisecaver J.H."/>
            <person name="Long T.M."/>
            <person name="Calvey C.H."/>
            <person name="Aerts A.L."/>
            <person name="Barry K.W."/>
            <person name="Choi C."/>
            <person name="Clum A."/>
            <person name="Coughlan A.Y."/>
            <person name="Deshpande S."/>
            <person name="Douglass A.P."/>
            <person name="Hanson S.J."/>
            <person name="Klenk H.-P."/>
            <person name="LaButti K.M."/>
            <person name="Lapidus A."/>
            <person name="Lindquist E.A."/>
            <person name="Lipzen A.M."/>
            <person name="Meier-Kolthoff J.P."/>
            <person name="Ohm R.A."/>
            <person name="Otillar R.P."/>
            <person name="Pangilinan J.L."/>
            <person name="Peng Y."/>
            <person name="Rokas A."/>
            <person name="Rosa C.A."/>
            <person name="Scheuner C."/>
            <person name="Sibirny A.A."/>
            <person name="Slot J.C."/>
            <person name="Stielow J.B."/>
            <person name="Sun H."/>
            <person name="Kurtzman C.P."/>
            <person name="Blackwell M."/>
            <person name="Grigoriev I.V."/>
            <person name="Jeffries T.W."/>
        </authorList>
    </citation>
    <scope>NUCLEOTIDE SEQUENCE [LARGE SCALE GENOMIC DNA]</scope>
    <source>
        <strain evidence="16">ATCC 18201 / CBS 1600 / BCRC 20928 / JCM 3617 / NBRC 0987 / NRRL Y-1542</strain>
        <strain evidence="14">NRRL Y-1542</strain>
    </source>
</reference>
<dbReference type="SUPFAM" id="SSF53659">
    <property type="entry name" value="Isocitrate/Isopropylmalate dehydrogenase-like"/>
    <property type="match status" value="1"/>
</dbReference>
<evidence type="ECO:0000256" key="1">
    <source>
        <dbReference type="ARBA" id="ARBA00000837"/>
    </source>
</evidence>
<evidence type="ECO:0000313" key="15">
    <source>
        <dbReference type="Proteomes" id="UP000038830"/>
    </source>
</evidence>
<dbReference type="OrthoDB" id="10261637at2759"/>
<protein>
    <recommendedName>
        <fullName evidence="11">Isocitrate dehydrogenase [NAD] subunit 1, mitochondrial</fullName>
        <ecNumber evidence="5">1.1.1.41</ecNumber>
    </recommendedName>
    <alternativeName>
        <fullName evidence="10">Isocitric dehydrogenase</fullName>
    </alternativeName>
    <alternativeName>
        <fullName evidence="9">NAD(+)-specific ICDH</fullName>
    </alternativeName>
</protein>
<dbReference type="GeneID" id="30988731"/>
<gene>
    <name evidence="13" type="primary">IDH1</name>
    <name evidence="13" type="ORF">BN1211_2808</name>
    <name evidence="14" type="ORF">CYBJADRAFT_166048</name>
</gene>
<dbReference type="NCBIfam" id="TIGR00175">
    <property type="entry name" value="mito_nad_idh"/>
    <property type="match status" value="1"/>
</dbReference>
<reference evidence="15" key="2">
    <citation type="journal article" date="2015" name="J. Biotechnol.">
        <title>The structure of the Cyberlindnera jadinii genome and its relation to Candida utilis analyzed by the occurrence of single nucleotide polymorphisms.</title>
        <authorList>
            <person name="Rupp O."/>
            <person name="Brinkrolf K."/>
            <person name="Buerth C."/>
            <person name="Kunigo M."/>
            <person name="Schneider J."/>
            <person name="Jaenicke S."/>
            <person name="Goesmann A."/>
            <person name="Puehler A."/>
            <person name="Jaeger K.-E."/>
            <person name="Ernst J.F."/>
        </authorList>
    </citation>
    <scope>NUCLEOTIDE SEQUENCE [LARGE SCALE GENOMIC DNA]</scope>
    <source>
        <strain evidence="15">ATCC 18201 / CBS 1600 / BCRC 20928 / JCM 3617 / NBRC 0987 / NRRL Y-1542</strain>
    </source>
</reference>
<sequence length="362" mass="39066">MLRTQVKSQSKRSLATVSEALLPKKYGGRYTVTLLPGDGIGKEITDSVVEIFKAERIPVDWETVNVTNSEKSKEGVKEAVESLKRNKVGLKGIWKTDVSQSGHGSLNVAFRKELDIYASLTLIKNIPGVKTRMDGIDLVLIRENTEGEYSGLEHESVPGVVESLKIITQVKSERIAKFAFDFAKKNNRQTVTAVHKANIMKLADGLFRKTVKDVGAEQYPGIEVKDIIVDNASMQAVSNPQQFDVLVTPNLYGAILSNIGTALVGGPGLVPGANYGREYAVFEPGSRHVGLEIAGKGVANPTGMILSSVLMLRHLGLDSSADRISNAVYKVIADGKKTTRDIGGPASTKEFTQAVIDELASA</sequence>
<evidence type="ECO:0000256" key="5">
    <source>
        <dbReference type="ARBA" id="ARBA00013012"/>
    </source>
</evidence>
<keyword evidence="8" id="KW-0496">Mitochondrion</keyword>
<dbReference type="EMBL" id="CDQK01000003">
    <property type="protein sequence ID" value="CEP22444.1"/>
    <property type="molecule type" value="Genomic_DNA"/>
</dbReference>
<evidence type="ECO:0000256" key="7">
    <source>
        <dbReference type="ARBA" id="ARBA00022946"/>
    </source>
</evidence>
<evidence type="ECO:0000256" key="6">
    <source>
        <dbReference type="ARBA" id="ARBA00022532"/>
    </source>
</evidence>
<dbReference type="Gene3D" id="3.40.718.10">
    <property type="entry name" value="Isopropylmalate Dehydrogenase"/>
    <property type="match status" value="1"/>
</dbReference>
<evidence type="ECO:0000256" key="4">
    <source>
        <dbReference type="ARBA" id="ARBA00011567"/>
    </source>
</evidence>
<dbReference type="InterPro" id="IPR024084">
    <property type="entry name" value="IsoPropMal-DH-like_dom"/>
</dbReference>
<dbReference type="GO" id="GO:0006102">
    <property type="term" value="P:isocitrate metabolic process"/>
    <property type="evidence" value="ECO:0007669"/>
    <property type="project" value="TreeGrafter"/>
</dbReference>
<evidence type="ECO:0000256" key="11">
    <source>
        <dbReference type="ARBA" id="ARBA00071938"/>
    </source>
</evidence>
<evidence type="ECO:0000256" key="9">
    <source>
        <dbReference type="ARBA" id="ARBA00030631"/>
    </source>
</evidence>
<dbReference type="OMA" id="TCAHKAN"/>
<dbReference type="Pfam" id="PF00180">
    <property type="entry name" value="Iso_dh"/>
    <property type="match status" value="1"/>
</dbReference>
<dbReference type="PANTHER" id="PTHR11835:SF42">
    <property type="entry name" value="ISOCITRATE DEHYDROGENASE [NAD] SUBUNIT BETA, MITOCHONDRIAL"/>
    <property type="match status" value="1"/>
</dbReference>
<keyword evidence="6" id="KW-0816">Tricarboxylic acid cycle</keyword>
<evidence type="ECO:0000313" key="13">
    <source>
        <dbReference type="EMBL" id="CEP22444.1"/>
    </source>
</evidence>
<dbReference type="GO" id="GO:0005739">
    <property type="term" value="C:mitochondrion"/>
    <property type="evidence" value="ECO:0007669"/>
    <property type="project" value="UniProtKB-SubCell"/>
</dbReference>
<evidence type="ECO:0000313" key="14">
    <source>
        <dbReference type="EMBL" id="ODV75296.1"/>
    </source>
</evidence>
<dbReference type="FunFam" id="3.40.718.10:FF:000001">
    <property type="entry name" value="Isocitrate dehydrogenase [NAD] subunit, mitochondrial"/>
    <property type="match status" value="1"/>
</dbReference>
<evidence type="ECO:0000256" key="3">
    <source>
        <dbReference type="ARBA" id="ARBA00007769"/>
    </source>
</evidence>
<organism evidence="13 15">
    <name type="scientific">Cyberlindnera jadinii (strain ATCC 18201 / CBS 1600 / BCRC 20928 / JCM 3617 / NBRC 0987 / NRRL Y-1542)</name>
    <name type="common">Torula yeast</name>
    <name type="synonym">Candida utilis</name>
    <dbReference type="NCBI Taxonomy" id="983966"/>
    <lineage>
        <taxon>Eukaryota</taxon>
        <taxon>Fungi</taxon>
        <taxon>Dikarya</taxon>
        <taxon>Ascomycota</taxon>
        <taxon>Saccharomycotina</taxon>
        <taxon>Saccharomycetes</taxon>
        <taxon>Phaffomycetales</taxon>
        <taxon>Phaffomycetaceae</taxon>
        <taxon>Cyberlindnera</taxon>
    </lineage>
</organism>
<dbReference type="SMART" id="SM01329">
    <property type="entry name" value="Iso_dh"/>
    <property type="match status" value="1"/>
</dbReference>
<dbReference type="EMBL" id="KV453926">
    <property type="protein sequence ID" value="ODV75296.1"/>
    <property type="molecule type" value="Genomic_DNA"/>
</dbReference>
<feature type="domain" description="Isopropylmalate dehydrogenase-like" evidence="12">
    <location>
        <begin position="31"/>
        <end position="355"/>
    </location>
</feature>
<comment type="subunit">
    <text evidence="4">Octamer of two non-identical subunits IDH1 and IDH2.</text>
</comment>
<evidence type="ECO:0000313" key="16">
    <source>
        <dbReference type="Proteomes" id="UP000094389"/>
    </source>
</evidence>
<accession>A0A1E4S715</accession>
<dbReference type="Proteomes" id="UP000094389">
    <property type="component" value="Unassembled WGS sequence"/>
</dbReference>
<dbReference type="EC" id="1.1.1.41" evidence="5"/>
<reference evidence="13" key="1">
    <citation type="submission" date="2014-12" db="EMBL/GenBank/DDBJ databases">
        <authorList>
            <person name="Jaenicke S."/>
        </authorList>
    </citation>
    <scope>NUCLEOTIDE SEQUENCE [LARGE SCALE GENOMIC DNA]</scope>
    <source>
        <strain evidence="13">CBS1600</strain>
    </source>
</reference>
<evidence type="ECO:0000259" key="12">
    <source>
        <dbReference type="SMART" id="SM01329"/>
    </source>
</evidence>
<evidence type="ECO:0000256" key="8">
    <source>
        <dbReference type="ARBA" id="ARBA00023128"/>
    </source>
</evidence>
<name>A0A0H5CCU4_CYBJN</name>
<evidence type="ECO:0000256" key="10">
    <source>
        <dbReference type="ARBA" id="ARBA00030683"/>
    </source>
</evidence>
<proteinExistence type="inferred from homology"/>
<dbReference type="PANTHER" id="PTHR11835">
    <property type="entry name" value="DECARBOXYLATING DEHYDROGENASES-ISOCITRATE, ISOPROPYLMALATE, TARTRATE"/>
    <property type="match status" value="1"/>
</dbReference>
<keyword evidence="7" id="KW-0809">Transit peptide</keyword>